<proteinExistence type="predicted"/>
<feature type="transmembrane region" description="Helical" evidence="1">
    <location>
        <begin position="35"/>
        <end position="55"/>
    </location>
</feature>
<dbReference type="RefSeq" id="WP_183326396.1">
    <property type="nucleotide sequence ID" value="NZ_JACHHK010000001.1"/>
</dbReference>
<evidence type="ECO:0000313" key="2">
    <source>
        <dbReference type="EMBL" id="MBB5182025.1"/>
    </source>
</evidence>
<keyword evidence="1" id="KW-1133">Transmembrane helix</keyword>
<keyword evidence="3" id="KW-1185">Reference proteome</keyword>
<sequence>MKFYRGLVIVNILVAVIVLYEVIGYAWVHSHTYCLSLPGDIFLVIICAADIFYCLKTRKK</sequence>
<keyword evidence="1" id="KW-0472">Membrane</keyword>
<dbReference type="AlphaFoldDB" id="A0A7W8CUW0"/>
<protein>
    <submittedName>
        <fullName evidence="2">Uncharacterized protein</fullName>
    </submittedName>
</protein>
<reference evidence="2 3" key="1">
    <citation type="submission" date="2020-08" db="EMBL/GenBank/DDBJ databases">
        <title>Genomic Encyclopedia of Type Strains, Phase IV (KMG-IV): sequencing the most valuable type-strain genomes for metagenomic binning, comparative biology and taxonomic classification.</title>
        <authorList>
            <person name="Goeker M."/>
        </authorList>
    </citation>
    <scope>NUCLEOTIDE SEQUENCE [LARGE SCALE GENOMIC DNA]</scope>
    <source>
        <strain evidence="2 3">DSM 25799</strain>
    </source>
</reference>
<accession>A0A7W8CUW0</accession>
<feature type="transmembrane region" description="Helical" evidence="1">
    <location>
        <begin position="7"/>
        <end position="29"/>
    </location>
</feature>
<comment type="caution">
    <text evidence="2">The sequence shown here is derived from an EMBL/GenBank/DDBJ whole genome shotgun (WGS) entry which is preliminary data.</text>
</comment>
<keyword evidence="1" id="KW-0812">Transmembrane</keyword>
<evidence type="ECO:0000313" key="3">
    <source>
        <dbReference type="Proteomes" id="UP000539953"/>
    </source>
</evidence>
<gene>
    <name evidence="2" type="ORF">HNQ47_000028</name>
</gene>
<dbReference type="EMBL" id="JACHHK010000001">
    <property type="protein sequence ID" value="MBB5182025.1"/>
    <property type="molecule type" value="Genomic_DNA"/>
</dbReference>
<evidence type="ECO:0000256" key="1">
    <source>
        <dbReference type="SAM" id="Phobius"/>
    </source>
</evidence>
<name>A0A7W8CUW0_9FIRM</name>
<dbReference type="Proteomes" id="UP000539953">
    <property type="component" value="Unassembled WGS sequence"/>
</dbReference>
<organism evidence="2 3">
    <name type="scientific">Catenisphaera adipataccumulans</name>
    <dbReference type="NCBI Taxonomy" id="700500"/>
    <lineage>
        <taxon>Bacteria</taxon>
        <taxon>Bacillati</taxon>
        <taxon>Bacillota</taxon>
        <taxon>Erysipelotrichia</taxon>
        <taxon>Erysipelotrichales</taxon>
        <taxon>Erysipelotrichaceae</taxon>
        <taxon>Catenisphaera</taxon>
    </lineage>
</organism>